<feature type="compositionally biased region" description="Low complexity" evidence="1">
    <location>
        <begin position="63"/>
        <end position="93"/>
    </location>
</feature>
<accession>A0A5P6NB93</accession>
<reference evidence="3" key="1">
    <citation type="submission" date="2018-09" db="EMBL/GenBank/DDBJ databases">
        <title>Nocardia yunnanensis sp. nov., an actinomycete isolated from a soil sample.</title>
        <authorList>
            <person name="Zhang J."/>
        </authorList>
    </citation>
    <scope>NUCLEOTIDE SEQUENCE [LARGE SCALE GENOMIC DNA]</scope>
    <source>
        <strain evidence="3">21-3</strain>
    </source>
</reference>
<gene>
    <name evidence="2" type="ORF">D0Y83_08310</name>
</gene>
<feature type="compositionally biased region" description="Low complexity" evidence="1">
    <location>
        <begin position="19"/>
        <end position="43"/>
    </location>
</feature>
<feature type="region of interest" description="Disordered" evidence="1">
    <location>
        <begin position="19"/>
        <end position="98"/>
    </location>
</feature>
<organism evidence="2 3">
    <name type="scientific">Qipengyuania flava</name>
    <dbReference type="NCBI Taxonomy" id="192812"/>
    <lineage>
        <taxon>Bacteria</taxon>
        <taxon>Pseudomonadati</taxon>
        <taxon>Pseudomonadota</taxon>
        <taxon>Alphaproteobacteria</taxon>
        <taxon>Sphingomonadales</taxon>
        <taxon>Erythrobacteraceae</taxon>
        <taxon>Qipengyuania</taxon>
    </lineage>
</organism>
<evidence type="ECO:0000256" key="1">
    <source>
        <dbReference type="SAM" id="MobiDB-lite"/>
    </source>
</evidence>
<dbReference type="AlphaFoldDB" id="A0A5P6NB93"/>
<evidence type="ECO:0000313" key="2">
    <source>
        <dbReference type="EMBL" id="QFI63272.1"/>
    </source>
</evidence>
<dbReference type="GeneID" id="69697300"/>
<sequence>MSFLLNSVLTAIMPPQQTAPAAPVAEPTPAPAQSAPSPAFSEPGVTYQPSAPAEDPVTYTAPQQGANGSATAQGATTTTSAASAVAVASSAASDPAAPYMSITDRVAASRAANAVAPRESVATQTAPTDVAALMAAYVQQFDTNEYQSVKQLLG</sequence>
<proteinExistence type="predicted"/>
<dbReference type="Proteomes" id="UP000325385">
    <property type="component" value="Chromosome"/>
</dbReference>
<evidence type="ECO:0000313" key="3">
    <source>
        <dbReference type="Proteomes" id="UP000325385"/>
    </source>
</evidence>
<protein>
    <submittedName>
        <fullName evidence="2">Uncharacterized protein</fullName>
    </submittedName>
</protein>
<dbReference type="RefSeq" id="WP_151885565.1">
    <property type="nucleotide sequence ID" value="NZ_CP032228.1"/>
</dbReference>
<dbReference type="EMBL" id="CP032228">
    <property type="protein sequence ID" value="QFI63272.1"/>
    <property type="molecule type" value="Genomic_DNA"/>
</dbReference>
<name>A0A5P6NB93_9SPHN</name>